<organism evidence="8 10">
    <name type="scientific">Eggerthella sinensis</name>
    <dbReference type="NCBI Taxonomy" id="242230"/>
    <lineage>
        <taxon>Bacteria</taxon>
        <taxon>Bacillati</taxon>
        <taxon>Actinomycetota</taxon>
        <taxon>Coriobacteriia</taxon>
        <taxon>Eggerthellales</taxon>
        <taxon>Eggerthellaceae</taxon>
        <taxon>Eggerthella</taxon>
    </lineage>
</organism>
<feature type="domain" description="FAD-dependent oxidoreductase 2 FAD-binding" evidence="6">
    <location>
        <begin position="178"/>
        <end position="646"/>
    </location>
</feature>
<dbReference type="Gene3D" id="3.90.700.10">
    <property type="entry name" value="Succinate dehydrogenase/fumarate reductase flavoprotein, catalytic domain"/>
    <property type="match status" value="1"/>
</dbReference>
<evidence type="ECO:0000313" key="10">
    <source>
        <dbReference type="Proteomes" id="UP000270112"/>
    </source>
</evidence>
<evidence type="ECO:0000313" key="8">
    <source>
        <dbReference type="EMBL" id="RNM41224.1"/>
    </source>
</evidence>
<keyword evidence="4" id="KW-0560">Oxidoreductase</keyword>
<evidence type="ECO:0000313" key="7">
    <source>
        <dbReference type="EMBL" id="RDB68384.1"/>
    </source>
</evidence>
<dbReference type="InterPro" id="IPR050315">
    <property type="entry name" value="FAD-oxidoreductase_2"/>
</dbReference>
<dbReference type="GO" id="GO:0033765">
    <property type="term" value="F:steroid dehydrogenase activity, acting on the CH-CH group of donors"/>
    <property type="evidence" value="ECO:0007669"/>
    <property type="project" value="UniProtKB-ARBA"/>
</dbReference>
<dbReference type="PANTHER" id="PTHR43400:SF7">
    <property type="entry name" value="FAD-DEPENDENT OXIDOREDUCTASE 2 FAD BINDING DOMAIN-CONTAINING PROTEIN"/>
    <property type="match status" value="1"/>
</dbReference>
<evidence type="ECO:0000256" key="3">
    <source>
        <dbReference type="ARBA" id="ARBA00022827"/>
    </source>
</evidence>
<dbReference type="InterPro" id="IPR036188">
    <property type="entry name" value="FAD/NAD-bd_sf"/>
</dbReference>
<evidence type="ECO:0000313" key="9">
    <source>
        <dbReference type="Proteomes" id="UP000253817"/>
    </source>
</evidence>
<sequence length="678" mass="71099">MQTRTRSTAASPRPFAPIERPVAAARGPDGSIASPAALPAPKRLPLKAKYSASLAAHPSRKQNADARASTHTREGIAMSINTSKGKGTAFSRRSFLMGAAMAGTAAVGAGLTGCAPGSSAQAETEQTAGTAAQAATGSDAVLQTDANGNSVYYSMRRSWVGEAPEIAESDLADTYEADVVIVGAGYAGSQCFRMACEQGLTCIVLDTQQKDAFETYGGQLGHFNSTWQEEVLGVPKSTFDPVDFIDSYQLQSAGRANPDLIKQFAHRNGELVDWMMELQPDLSAVTGVNGLVDDGSYQYKKGYFWTYPAVINLGSGAFETSGAFCTASVDAGLKASSGSQAFYGYSARTLVKENGAVTGVIAQDDASETMYRFNAKIGVVLATGDFSANSDMYNALCTEVQESNPYTELLGSGRDGYGIRMGIWAGGVMELGPRAAMGGCTSALPMGTFGAAAGLWINKYGKRYCNEAFGVPFVAGVQSARQPIDSSIIQVWDGGHWRAFAQGQALGHFNASDISDAALDAIATTLQSAVDAGAAGVNDSLWTADTLEELAGYLGFEGDAAANFVDAVTTYDAYAAAGKDEDYAKPADMMFRISEPPYYAEKLQRNANIVLVTLAGLFIDGNGQCLDQNFEPIEGLFATGNASGGRFPLQYTAPMNGISIGFATVFGALLGEHLATLS</sequence>
<dbReference type="Proteomes" id="UP000270112">
    <property type="component" value="Unassembled WGS sequence"/>
</dbReference>
<dbReference type="SUPFAM" id="SSF51905">
    <property type="entry name" value="FAD/NAD(P)-binding domain"/>
    <property type="match status" value="1"/>
</dbReference>
<keyword evidence="9" id="KW-1185">Reference proteome</keyword>
<reference evidence="8" key="3">
    <citation type="journal article" date="2019" name="Microbiol. Resour. Announc.">
        <title>Draft Genome Sequences of Type Strains of Gordonibacter faecihominis, Paraeggerthella hongkongensis, Parvibacter caecicola,Slackia equolifaciens, Slackia faecicanis, and Slackia isoflavoniconvertens.</title>
        <authorList>
            <person name="Danylec N."/>
            <person name="Stoll D.A."/>
            <person name="Dotsch A."/>
            <person name="Huch M."/>
        </authorList>
    </citation>
    <scope>NUCLEOTIDE SEQUENCE</scope>
    <source>
        <strain evidence="8">DSM 16107</strain>
    </source>
</reference>
<dbReference type="EMBL" id="PPTT01000016">
    <property type="protein sequence ID" value="RDB68384.1"/>
    <property type="molecule type" value="Genomic_DNA"/>
</dbReference>
<dbReference type="InterPro" id="IPR006311">
    <property type="entry name" value="TAT_signal"/>
</dbReference>
<dbReference type="Gene3D" id="3.50.50.60">
    <property type="entry name" value="FAD/NAD(P)-binding domain"/>
    <property type="match status" value="1"/>
</dbReference>
<feature type="region of interest" description="Disordered" evidence="5">
    <location>
        <begin position="52"/>
        <end position="80"/>
    </location>
</feature>
<reference evidence="7 9" key="1">
    <citation type="journal article" date="2018" name="Elife">
        <title>Discovery and characterization of a prevalent human gut bacterial enzyme sufficient for the inactivation of a family of plant toxins.</title>
        <authorList>
            <person name="Koppel N."/>
            <person name="Bisanz J.E."/>
            <person name="Pandelia M.E."/>
            <person name="Turnbaugh P.J."/>
            <person name="Balskus E.P."/>
        </authorList>
    </citation>
    <scope>NUCLEOTIDE SEQUENCE [LARGE SCALE GENOMIC DNA]</scope>
    <source>
        <strain evidence="7 9">DSM 16107</strain>
    </source>
</reference>
<proteinExistence type="predicted"/>
<dbReference type="SUPFAM" id="SSF56425">
    <property type="entry name" value="Succinate dehydrogenase/fumarate reductase flavoprotein, catalytic domain"/>
    <property type="match status" value="1"/>
</dbReference>
<dbReference type="InterPro" id="IPR003953">
    <property type="entry name" value="FAD-dep_OxRdtase_2_FAD-bd"/>
</dbReference>
<comment type="cofactor">
    <cofactor evidence="1">
        <name>FAD</name>
        <dbReference type="ChEBI" id="CHEBI:57692"/>
    </cofactor>
</comment>
<keyword evidence="2" id="KW-0285">Flavoprotein</keyword>
<comment type="caution">
    <text evidence="8">The sequence shown here is derived from an EMBL/GenBank/DDBJ whole genome shotgun (WGS) entry which is preliminary data.</text>
</comment>
<keyword evidence="3" id="KW-0274">FAD</keyword>
<dbReference type="InterPro" id="IPR027477">
    <property type="entry name" value="Succ_DH/fumarate_Rdtase_cat_sf"/>
</dbReference>
<evidence type="ECO:0000256" key="1">
    <source>
        <dbReference type="ARBA" id="ARBA00001974"/>
    </source>
</evidence>
<dbReference type="EMBL" id="QICC01000044">
    <property type="protein sequence ID" value="RNM41224.1"/>
    <property type="molecule type" value="Genomic_DNA"/>
</dbReference>
<evidence type="ECO:0000259" key="6">
    <source>
        <dbReference type="Pfam" id="PF00890"/>
    </source>
</evidence>
<dbReference type="PANTHER" id="PTHR43400">
    <property type="entry name" value="FUMARATE REDUCTASE"/>
    <property type="match status" value="1"/>
</dbReference>
<accession>A0A3N0IW48</accession>
<protein>
    <recommendedName>
        <fullName evidence="6">FAD-dependent oxidoreductase 2 FAD-binding domain-containing protein</fullName>
    </recommendedName>
</protein>
<dbReference type="Pfam" id="PF00890">
    <property type="entry name" value="FAD_binding_2"/>
    <property type="match status" value="1"/>
</dbReference>
<reference evidence="10" key="2">
    <citation type="submission" date="2018-05" db="EMBL/GenBank/DDBJ databases">
        <title>Genome Sequencing of selected type strains of the family Eggerthellaceae.</title>
        <authorList>
            <person name="Danylec N."/>
            <person name="Stoll D.A."/>
            <person name="Doetsch A."/>
            <person name="Huch M."/>
        </authorList>
    </citation>
    <scope>NUCLEOTIDE SEQUENCE [LARGE SCALE GENOMIC DNA]</scope>
    <source>
        <strain evidence="10">DSM 16107</strain>
    </source>
</reference>
<evidence type="ECO:0000256" key="2">
    <source>
        <dbReference type="ARBA" id="ARBA00022630"/>
    </source>
</evidence>
<name>A0A3N0IW48_9ACTN</name>
<feature type="region of interest" description="Disordered" evidence="5">
    <location>
        <begin position="1"/>
        <end position="38"/>
    </location>
</feature>
<dbReference type="PROSITE" id="PS51318">
    <property type="entry name" value="TAT"/>
    <property type="match status" value="1"/>
</dbReference>
<feature type="compositionally biased region" description="Polar residues" evidence="5">
    <location>
        <begin position="1"/>
        <end position="10"/>
    </location>
</feature>
<evidence type="ECO:0000256" key="5">
    <source>
        <dbReference type="SAM" id="MobiDB-lite"/>
    </source>
</evidence>
<dbReference type="Proteomes" id="UP000253817">
    <property type="component" value="Unassembled WGS sequence"/>
</dbReference>
<gene>
    <name evidence="7" type="ORF">C1876_10120</name>
    <name evidence="8" type="ORF">DMP09_10645</name>
</gene>
<evidence type="ECO:0000256" key="4">
    <source>
        <dbReference type="ARBA" id="ARBA00023002"/>
    </source>
</evidence>
<dbReference type="AlphaFoldDB" id="A0A3N0IW48"/>